<sequence>MAAKAIPISTVTASREGTIAVVRVVGEIDMSSVEPLDTAVRQELDAKPAGLVLDLLDVGFWGSSGIRTLLETRARTESGQTALRLVAQGPIVLRPLEICGLAPLFHVHETVPSAVRELATSA</sequence>
<dbReference type="NCBIfam" id="TIGR00377">
    <property type="entry name" value="ant_ant_sig"/>
    <property type="match status" value="1"/>
</dbReference>
<name>A0ABW3MHU0_9PSEU</name>
<dbReference type="PANTHER" id="PTHR33495">
    <property type="entry name" value="ANTI-SIGMA FACTOR ANTAGONIST TM_1081-RELATED-RELATED"/>
    <property type="match status" value="1"/>
</dbReference>
<dbReference type="InterPro" id="IPR003658">
    <property type="entry name" value="Anti-sigma_ant"/>
</dbReference>
<dbReference type="Gene3D" id="3.30.750.24">
    <property type="entry name" value="STAS domain"/>
    <property type="match status" value="1"/>
</dbReference>
<keyword evidence="5" id="KW-1185">Reference proteome</keyword>
<dbReference type="Pfam" id="PF01740">
    <property type="entry name" value="STAS"/>
    <property type="match status" value="1"/>
</dbReference>
<proteinExistence type="inferred from homology"/>
<dbReference type="Proteomes" id="UP001597045">
    <property type="component" value="Unassembled WGS sequence"/>
</dbReference>
<evidence type="ECO:0000256" key="1">
    <source>
        <dbReference type="ARBA" id="ARBA00009013"/>
    </source>
</evidence>
<dbReference type="PANTHER" id="PTHR33495:SF2">
    <property type="entry name" value="ANTI-SIGMA FACTOR ANTAGONIST TM_1081-RELATED"/>
    <property type="match status" value="1"/>
</dbReference>
<organism evidence="4 5">
    <name type="scientific">Kibdelosporangium lantanae</name>
    <dbReference type="NCBI Taxonomy" id="1497396"/>
    <lineage>
        <taxon>Bacteria</taxon>
        <taxon>Bacillati</taxon>
        <taxon>Actinomycetota</taxon>
        <taxon>Actinomycetes</taxon>
        <taxon>Pseudonocardiales</taxon>
        <taxon>Pseudonocardiaceae</taxon>
        <taxon>Kibdelosporangium</taxon>
    </lineage>
</organism>
<dbReference type="PROSITE" id="PS50801">
    <property type="entry name" value="STAS"/>
    <property type="match status" value="1"/>
</dbReference>
<dbReference type="SUPFAM" id="SSF52091">
    <property type="entry name" value="SpoIIaa-like"/>
    <property type="match status" value="1"/>
</dbReference>
<comment type="similarity">
    <text evidence="1 2">Belongs to the anti-sigma-factor antagonist family.</text>
</comment>
<evidence type="ECO:0000313" key="5">
    <source>
        <dbReference type="Proteomes" id="UP001597045"/>
    </source>
</evidence>
<evidence type="ECO:0000259" key="3">
    <source>
        <dbReference type="PROSITE" id="PS50801"/>
    </source>
</evidence>
<gene>
    <name evidence="4" type="ORF">ACFQ1S_31505</name>
</gene>
<dbReference type="InterPro" id="IPR036513">
    <property type="entry name" value="STAS_dom_sf"/>
</dbReference>
<comment type="caution">
    <text evidence="4">The sequence shown here is derived from an EMBL/GenBank/DDBJ whole genome shotgun (WGS) entry which is preliminary data.</text>
</comment>
<dbReference type="EMBL" id="JBHTIS010002369">
    <property type="protein sequence ID" value="MFD1049737.1"/>
    <property type="molecule type" value="Genomic_DNA"/>
</dbReference>
<dbReference type="CDD" id="cd07043">
    <property type="entry name" value="STAS_anti-anti-sigma_factors"/>
    <property type="match status" value="1"/>
</dbReference>
<accession>A0ABW3MHU0</accession>
<protein>
    <recommendedName>
        <fullName evidence="2">Anti-sigma factor antagonist</fullName>
    </recommendedName>
</protein>
<dbReference type="InterPro" id="IPR002645">
    <property type="entry name" value="STAS_dom"/>
</dbReference>
<reference evidence="5" key="1">
    <citation type="journal article" date="2019" name="Int. J. Syst. Evol. Microbiol.">
        <title>The Global Catalogue of Microorganisms (GCM) 10K type strain sequencing project: providing services to taxonomists for standard genome sequencing and annotation.</title>
        <authorList>
            <consortium name="The Broad Institute Genomics Platform"/>
            <consortium name="The Broad Institute Genome Sequencing Center for Infectious Disease"/>
            <person name="Wu L."/>
            <person name="Ma J."/>
        </authorList>
    </citation>
    <scope>NUCLEOTIDE SEQUENCE [LARGE SCALE GENOMIC DNA]</scope>
    <source>
        <strain evidence="5">JCM 31486</strain>
    </source>
</reference>
<evidence type="ECO:0000313" key="4">
    <source>
        <dbReference type="EMBL" id="MFD1049737.1"/>
    </source>
</evidence>
<evidence type="ECO:0000256" key="2">
    <source>
        <dbReference type="RuleBase" id="RU003749"/>
    </source>
</evidence>
<feature type="domain" description="STAS" evidence="3">
    <location>
        <begin position="9"/>
        <end position="118"/>
    </location>
</feature>